<gene>
    <name evidence="1" type="ORF">LIP_2002</name>
</gene>
<evidence type="ECO:0000313" key="2">
    <source>
        <dbReference type="Proteomes" id="UP000065807"/>
    </source>
</evidence>
<sequence>MDSVSAVVFDLDGTLLDSQGGIVKAFQRTFEELGLAPAPDDEEIVAQIGLAFDAMLQGMGRPLPPDELARFVATYRRHYWEIAPRMSPPFEGVPELLAELARMKERLPGLAVGVATNKRSPMAQHILDHLRLSRYLDVVQGLEDGLEPKPAPDLLLRALERVGARPGQALFVGDTEGDLRAARAAGTRSCLAAYGYGASAVPPDLVPDLRIGRPQDLLRWLQAHLAA</sequence>
<dbReference type="STRING" id="1555112.LIP_2002"/>
<dbReference type="Pfam" id="PF13419">
    <property type="entry name" value="HAD_2"/>
    <property type="match status" value="1"/>
</dbReference>
<dbReference type="InterPro" id="IPR006439">
    <property type="entry name" value="HAD-SF_hydro_IA"/>
</dbReference>
<dbReference type="PANTHER" id="PTHR43434:SF1">
    <property type="entry name" value="PHOSPHOGLYCOLATE PHOSPHATASE"/>
    <property type="match status" value="1"/>
</dbReference>
<organism evidence="1 2">
    <name type="scientific">Limnochorda pilosa</name>
    <dbReference type="NCBI Taxonomy" id="1555112"/>
    <lineage>
        <taxon>Bacteria</taxon>
        <taxon>Bacillati</taxon>
        <taxon>Bacillota</taxon>
        <taxon>Limnochordia</taxon>
        <taxon>Limnochordales</taxon>
        <taxon>Limnochordaceae</taxon>
        <taxon>Limnochorda</taxon>
    </lineage>
</organism>
<dbReference type="SFLD" id="SFLDS00003">
    <property type="entry name" value="Haloacid_Dehalogenase"/>
    <property type="match status" value="1"/>
</dbReference>
<dbReference type="NCBIfam" id="TIGR01549">
    <property type="entry name" value="HAD-SF-IA-v1"/>
    <property type="match status" value="1"/>
</dbReference>
<dbReference type="InterPro" id="IPR036412">
    <property type="entry name" value="HAD-like_sf"/>
</dbReference>
<dbReference type="PATRIC" id="fig|1555112.3.peg.2036"/>
<dbReference type="OrthoDB" id="9809962at2"/>
<dbReference type="AlphaFoldDB" id="A0A0K2SL51"/>
<dbReference type="GO" id="GO:0006281">
    <property type="term" value="P:DNA repair"/>
    <property type="evidence" value="ECO:0007669"/>
    <property type="project" value="TreeGrafter"/>
</dbReference>
<dbReference type="InterPro" id="IPR023214">
    <property type="entry name" value="HAD_sf"/>
</dbReference>
<dbReference type="InterPro" id="IPR041492">
    <property type="entry name" value="HAD_2"/>
</dbReference>
<dbReference type="Gene3D" id="3.40.50.1000">
    <property type="entry name" value="HAD superfamily/HAD-like"/>
    <property type="match status" value="1"/>
</dbReference>
<dbReference type="SFLD" id="SFLDG01129">
    <property type="entry name" value="C1.5:_HAD__Beta-PGM__Phosphata"/>
    <property type="match status" value="1"/>
</dbReference>
<dbReference type="SUPFAM" id="SSF56784">
    <property type="entry name" value="HAD-like"/>
    <property type="match status" value="1"/>
</dbReference>
<reference evidence="2" key="2">
    <citation type="journal article" date="2016" name="Int. J. Syst. Evol. Microbiol.">
        <title>Complete genome sequence and cell structure of Limnochorda pilosa, a Gram-negative spore-former within the phylum Firmicutes.</title>
        <authorList>
            <person name="Watanabe M."/>
            <person name="Kojima H."/>
            <person name="Fukui M."/>
        </authorList>
    </citation>
    <scope>NUCLEOTIDE SEQUENCE [LARGE SCALE GENOMIC DNA]</scope>
    <source>
        <strain evidence="2">HC45</strain>
    </source>
</reference>
<dbReference type="PRINTS" id="PR00413">
    <property type="entry name" value="HADHALOGNASE"/>
</dbReference>
<dbReference type="NCBIfam" id="TIGR01509">
    <property type="entry name" value="HAD-SF-IA-v3"/>
    <property type="match status" value="1"/>
</dbReference>
<evidence type="ECO:0008006" key="3">
    <source>
        <dbReference type="Google" id="ProtNLM"/>
    </source>
</evidence>
<name>A0A0K2SL51_LIMPI</name>
<dbReference type="RefSeq" id="WP_068137266.1">
    <property type="nucleotide sequence ID" value="NZ_AP014924.1"/>
</dbReference>
<reference evidence="2" key="1">
    <citation type="submission" date="2015-07" db="EMBL/GenBank/DDBJ databases">
        <title>Complete genome sequence and phylogenetic analysis of Limnochorda pilosa.</title>
        <authorList>
            <person name="Watanabe M."/>
            <person name="Kojima H."/>
            <person name="Fukui M."/>
        </authorList>
    </citation>
    <scope>NUCLEOTIDE SEQUENCE [LARGE SCALE GENOMIC DNA]</scope>
    <source>
        <strain evidence="2">HC45</strain>
    </source>
</reference>
<evidence type="ECO:0000313" key="1">
    <source>
        <dbReference type="EMBL" id="BAS27843.1"/>
    </source>
</evidence>
<dbReference type="GO" id="GO:0008967">
    <property type="term" value="F:phosphoglycolate phosphatase activity"/>
    <property type="evidence" value="ECO:0007669"/>
    <property type="project" value="TreeGrafter"/>
</dbReference>
<accession>A0A0K2SL51</accession>
<dbReference type="InterPro" id="IPR023198">
    <property type="entry name" value="PGP-like_dom2"/>
</dbReference>
<dbReference type="EMBL" id="AP014924">
    <property type="protein sequence ID" value="BAS27843.1"/>
    <property type="molecule type" value="Genomic_DNA"/>
</dbReference>
<dbReference type="InterPro" id="IPR050155">
    <property type="entry name" value="HAD-like_hydrolase_sf"/>
</dbReference>
<dbReference type="GO" id="GO:0005829">
    <property type="term" value="C:cytosol"/>
    <property type="evidence" value="ECO:0007669"/>
    <property type="project" value="TreeGrafter"/>
</dbReference>
<proteinExistence type="predicted"/>
<dbReference type="KEGG" id="lpil:LIP_2002"/>
<protein>
    <recommendedName>
        <fullName evidence="3">Phosphoglycolate phosphatase</fullName>
    </recommendedName>
</protein>
<dbReference type="Gene3D" id="1.10.150.240">
    <property type="entry name" value="Putative phosphatase, domain 2"/>
    <property type="match status" value="1"/>
</dbReference>
<dbReference type="SFLD" id="SFLDG01135">
    <property type="entry name" value="C1.5.6:_HAD__Beta-PGM__Phospha"/>
    <property type="match status" value="1"/>
</dbReference>
<dbReference type="Proteomes" id="UP000065807">
    <property type="component" value="Chromosome"/>
</dbReference>
<keyword evidence="2" id="KW-1185">Reference proteome</keyword>
<dbReference type="PANTHER" id="PTHR43434">
    <property type="entry name" value="PHOSPHOGLYCOLATE PHOSPHATASE"/>
    <property type="match status" value="1"/>
</dbReference>